<keyword evidence="9 11" id="KW-1133">Transmembrane helix</keyword>
<feature type="transmembrane region" description="Helical" evidence="11">
    <location>
        <begin position="252"/>
        <end position="272"/>
    </location>
</feature>
<dbReference type="STRING" id="70415.A0A5S6QSS5"/>
<evidence type="ECO:0000256" key="1">
    <source>
        <dbReference type="ARBA" id="ARBA00004477"/>
    </source>
</evidence>
<evidence type="ECO:0000313" key="13">
    <source>
        <dbReference type="WBParaSite" id="TMUE_2000010193.1"/>
    </source>
</evidence>
<evidence type="ECO:0000256" key="10">
    <source>
        <dbReference type="ARBA" id="ARBA00023136"/>
    </source>
</evidence>
<name>A0A5S6QSS5_TRIMR</name>
<comment type="caution">
    <text evidence="11">Lacks conserved residue(s) required for the propagation of feature annotation.</text>
</comment>
<comment type="subcellular location">
    <subcellularLocation>
        <location evidence="1 11">Endoplasmic reticulum membrane</location>
        <topology evidence="1 11">Multi-pass membrane protein</topology>
    </subcellularLocation>
</comment>
<proteinExistence type="inferred from homology"/>
<keyword evidence="8 11" id="KW-0256">Endoplasmic reticulum</keyword>
<organism evidence="12 13">
    <name type="scientific">Trichuris muris</name>
    <name type="common">Mouse whipworm</name>
    <dbReference type="NCBI Taxonomy" id="70415"/>
    <lineage>
        <taxon>Eukaryota</taxon>
        <taxon>Metazoa</taxon>
        <taxon>Ecdysozoa</taxon>
        <taxon>Nematoda</taxon>
        <taxon>Enoplea</taxon>
        <taxon>Dorylaimia</taxon>
        <taxon>Trichinellida</taxon>
        <taxon>Trichuridae</taxon>
        <taxon>Trichuris</taxon>
    </lineage>
</organism>
<feature type="transmembrane region" description="Helical" evidence="11">
    <location>
        <begin position="376"/>
        <end position="396"/>
    </location>
</feature>
<dbReference type="PANTHER" id="PTHR12468">
    <property type="entry name" value="GPI MANNOSYLTRANSFERASE 2"/>
    <property type="match status" value="1"/>
</dbReference>
<accession>A0A5S6QSS5</accession>
<feature type="transmembrane region" description="Helical" evidence="11">
    <location>
        <begin position="219"/>
        <end position="240"/>
    </location>
</feature>
<dbReference type="GO" id="GO:0004376">
    <property type="term" value="F:GPI mannosyltransferase activity"/>
    <property type="evidence" value="ECO:0007669"/>
    <property type="project" value="InterPro"/>
</dbReference>
<evidence type="ECO:0000256" key="8">
    <source>
        <dbReference type="ARBA" id="ARBA00022824"/>
    </source>
</evidence>
<evidence type="ECO:0000256" key="9">
    <source>
        <dbReference type="ARBA" id="ARBA00022989"/>
    </source>
</evidence>
<dbReference type="UniPathway" id="UPA00196"/>
<dbReference type="WBParaSite" id="TMUE_2000010193.3">
    <property type="protein sequence ID" value="TMUE_2000010193.3"/>
    <property type="gene ID" value="WBGene00300879"/>
</dbReference>
<dbReference type="WBParaSite" id="TMUE_2000010193.1">
    <property type="protein sequence ID" value="TMUE_2000010193.1"/>
    <property type="gene ID" value="WBGene00300879"/>
</dbReference>
<feature type="transmembrane region" description="Helical" evidence="11">
    <location>
        <begin position="345"/>
        <end position="364"/>
    </location>
</feature>
<evidence type="ECO:0000256" key="6">
    <source>
        <dbReference type="ARBA" id="ARBA00022679"/>
    </source>
</evidence>
<reference evidence="12" key="2">
    <citation type="submission" date="2014-03" db="EMBL/GenBank/DDBJ databases">
        <title>The whipworm genome and dual-species transcriptomics of an intimate host-pathogen interaction.</title>
        <authorList>
            <person name="Foth B.J."/>
            <person name="Tsai I.J."/>
            <person name="Reid A.J."/>
            <person name="Bancroft A.J."/>
            <person name="Nichol S."/>
            <person name="Tracey A."/>
            <person name="Holroyd N."/>
            <person name="Cotton J.A."/>
            <person name="Stanley E.J."/>
            <person name="Zarowiecki M."/>
            <person name="Liu J.Z."/>
            <person name="Huckvale T."/>
            <person name="Cooper P.J."/>
            <person name="Grencis R.K."/>
            <person name="Berriman M."/>
        </authorList>
    </citation>
    <scope>NUCLEOTIDE SEQUENCE [LARGE SCALE GENOMIC DNA]</scope>
    <source>
        <strain evidence="12">Edinburgh</strain>
    </source>
</reference>
<comment type="similarity">
    <text evidence="3 11">Belongs to the PIGV family.</text>
</comment>
<evidence type="ECO:0000256" key="4">
    <source>
        <dbReference type="ARBA" id="ARBA00022502"/>
    </source>
</evidence>
<feature type="transmembrane region" description="Helical" evidence="11">
    <location>
        <begin position="446"/>
        <end position="467"/>
    </location>
</feature>
<dbReference type="GO" id="GO:0031501">
    <property type="term" value="C:mannosyltransferase complex"/>
    <property type="evidence" value="ECO:0007669"/>
    <property type="project" value="TreeGrafter"/>
</dbReference>
<dbReference type="GO" id="GO:0006506">
    <property type="term" value="P:GPI anchor biosynthetic process"/>
    <property type="evidence" value="ECO:0007669"/>
    <property type="project" value="UniProtKB-UniPathway"/>
</dbReference>
<comment type="pathway">
    <text evidence="2 11">Glycolipid biosynthesis; glycosylphosphatidylinositol-anchor biosynthesis.</text>
</comment>
<dbReference type="Proteomes" id="UP000046395">
    <property type="component" value="Unassembled WGS sequence"/>
</dbReference>
<dbReference type="WBParaSite" id="TMUE_2000010193.2">
    <property type="protein sequence ID" value="TMUE_2000010193.2"/>
    <property type="gene ID" value="WBGene00300879"/>
</dbReference>
<keyword evidence="10 11" id="KW-0472">Membrane</keyword>
<dbReference type="InterPro" id="IPR007315">
    <property type="entry name" value="PIG-V/Gpi18"/>
</dbReference>
<protein>
    <recommendedName>
        <fullName evidence="11">GPI mannosyltransferase 2</fullName>
        <ecNumber evidence="11">2.4.1.-</ecNumber>
    </recommendedName>
</protein>
<comment type="function">
    <text evidence="11">Mannosyltransferase involved in glycosylphosphatidylinositol-anchor biosynthesis.</text>
</comment>
<sequence>MAAKWTAKKAGGPASVVPLLLQSCISAWVFQFLFNHFVPDHNATAFRPPRKESSSCSASRAIDWLFSGYTRWDSQHFLHIATNGYTFENNAAFFPLLPGLIRLCNKALGPLVSVLHVSDYWLSVVSGVLLTNVAFILSGIVLYKFVHFLDGRDQFCRLCVVLHCLSPATVFLHSVYSESLFTLLTYAGLDALFRKRQPTVAALLFSLSVATRSNGVTNILFLFFYYFQDVFGCSISFRSLTYPFICALIRKGVSFISSAAFVLMPFLLYQLFVYWRFCLNCPAQGLDNYSVFLAYGQEKGYSLLCQLDRLDWCHNLVPLSYGVIQKRYWNVGLFGYYKWRKLPCFLLSLPTLCLFCSVLFRKISLFGRNCRRVQSVLVLHSCFLVCYVYTCCNVEISTRLLFSSSPLLYWQAARIIDQNCRELSIHNDNLMKCILALWKCSSFPSLLVLSWFLAYAVGGIALHCNFLPWT</sequence>
<keyword evidence="4 11" id="KW-0337">GPI-anchor biosynthesis</keyword>
<feature type="transmembrane region" description="Helical" evidence="11">
    <location>
        <begin position="155"/>
        <end position="176"/>
    </location>
</feature>
<evidence type="ECO:0000256" key="5">
    <source>
        <dbReference type="ARBA" id="ARBA00022676"/>
    </source>
</evidence>
<dbReference type="AlphaFoldDB" id="A0A5S6QSS5"/>
<evidence type="ECO:0000256" key="3">
    <source>
        <dbReference type="ARBA" id="ARBA00008698"/>
    </source>
</evidence>
<reference evidence="12" key="1">
    <citation type="submission" date="2013-11" db="EMBL/GenBank/DDBJ databases">
        <authorList>
            <person name="Aslett M."/>
        </authorList>
    </citation>
    <scope>NUCLEOTIDE SEQUENCE [LARGE SCALE GENOMIC DNA]</scope>
    <source>
        <strain evidence="12">Edinburgh</strain>
    </source>
</reference>
<dbReference type="EC" id="2.4.1.-" evidence="11"/>
<dbReference type="PROSITE" id="PS51257">
    <property type="entry name" value="PROKAR_LIPOPROTEIN"/>
    <property type="match status" value="1"/>
</dbReference>
<dbReference type="WBParaSite" id="TMUE_2000010193.4">
    <property type="protein sequence ID" value="TMUE_2000010193.4"/>
    <property type="gene ID" value="WBGene00300879"/>
</dbReference>
<dbReference type="GO" id="GO:0005789">
    <property type="term" value="C:endoplasmic reticulum membrane"/>
    <property type="evidence" value="ECO:0007669"/>
    <property type="project" value="UniProtKB-SubCell"/>
</dbReference>
<evidence type="ECO:0000256" key="2">
    <source>
        <dbReference type="ARBA" id="ARBA00004687"/>
    </source>
</evidence>
<dbReference type="PANTHER" id="PTHR12468:SF2">
    <property type="entry name" value="GPI MANNOSYLTRANSFERASE 2"/>
    <property type="match status" value="1"/>
</dbReference>
<feature type="transmembrane region" description="Helical" evidence="11">
    <location>
        <begin position="120"/>
        <end position="143"/>
    </location>
</feature>
<keyword evidence="12" id="KW-1185">Reference proteome</keyword>
<keyword evidence="5 11" id="KW-0328">Glycosyltransferase</keyword>
<keyword evidence="7 11" id="KW-0812">Transmembrane</keyword>
<evidence type="ECO:0000313" key="12">
    <source>
        <dbReference type="Proteomes" id="UP000046395"/>
    </source>
</evidence>
<evidence type="ECO:0000256" key="7">
    <source>
        <dbReference type="ARBA" id="ARBA00022692"/>
    </source>
</evidence>
<dbReference type="GO" id="GO:0000009">
    <property type="term" value="F:alpha-1,6-mannosyltransferase activity"/>
    <property type="evidence" value="ECO:0007669"/>
    <property type="project" value="InterPro"/>
</dbReference>
<evidence type="ECO:0000256" key="11">
    <source>
        <dbReference type="RuleBase" id="RU363112"/>
    </source>
</evidence>
<reference evidence="13" key="3">
    <citation type="submission" date="2019-12" db="UniProtKB">
        <authorList>
            <consortium name="WormBaseParasite"/>
        </authorList>
    </citation>
    <scope>IDENTIFICATION</scope>
</reference>
<keyword evidence="6 11" id="KW-0808">Transferase</keyword>
<dbReference type="Pfam" id="PF04188">
    <property type="entry name" value="Mannosyl_trans2"/>
    <property type="match status" value="1"/>
</dbReference>